<dbReference type="Proteomes" id="UP001597024">
    <property type="component" value="Unassembled WGS sequence"/>
</dbReference>
<dbReference type="PROSITE" id="PS00138">
    <property type="entry name" value="SUBTILASE_SER"/>
    <property type="match status" value="1"/>
</dbReference>
<sequence length="399" mass="41423">MRVLIQLRPAPDVVAAVADPGVTTTTADVSGDLPGVVLDHSFAPVAVPRPVPATGGDPLSLNQTLTFSLAAEQASVLVRGEISDDELSTRVTLLPNTRSDVVGVYADPVIASNIVCGGDAPVGDWHDVERLLRVADLRTERLDGSGVPLAIMDTGINAAHIAQLLGHAPTIDTAHSWNPSGVSGNAGRFPVDHGTMCAFDALISAPKASLIDIPVLRSRRPGGSEIDGLLSDAVAAFSHLRTVLGSLPAATRSLVVSNSWGSFSPDWDFPVGHPGNYSDNAAHPFNLIVSSLEQAGADILFAAGNCGRDCRDRRCAYPDRPIGGANSHPRVLSVAGVDTEGERVGYSSQGPGRLTQRKPDICAYTHFSGSKAFGENDPDSGTSAACPVAAGVVAAIRTR</sequence>
<keyword evidence="7" id="KW-1185">Reference proteome</keyword>
<comment type="similarity">
    <text evidence="4">Belongs to the peptidase S8 family.</text>
</comment>
<evidence type="ECO:0000256" key="2">
    <source>
        <dbReference type="ARBA" id="ARBA00022801"/>
    </source>
</evidence>
<feature type="non-terminal residue" evidence="6">
    <location>
        <position position="399"/>
    </location>
</feature>
<feature type="active site" description="Charge relay system" evidence="4">
    <location>
        <position position="153"/>
    </location>
</feature>
<evidence type="ECO:0000256" key="4">
    <source>
        <dbReference type="PROSITE-ProRule" id="PRU01240"/>
    </source>
</evidence>
<feature type="domain" description="Peptidase S8/S53" evidence="5">
    <location>
        <begin position="144"/>
        <end position="397"/>
    </location>
</feature>
<evidence type="ECO:0000313" key="7">
    <source>
        <dbReference type="Proteomes" id="UP001597024"/>
    </source>
</evidence>
<evidence type="ECO:0000313" key="6">
    <source>
        <dbReference type="EMBL" id="MFD0889093.1"/>
    </source>
</evidence>
<gene>
    <name evidence="6" type="ORF">ACFQ08_31555</name>
</gene>
<feature type="active site" description="Charge relay system" evidence="4">
    <location>
        <position position="193"/>
    </location>
</feature>
<evidence type="ECO:0000256" key="3">
    <source>
        <dbReference type="ARBA" id="ARBA00022825"/>
    </source>
</evidence>
<proteinExistence type="inferred from homology"/>
<dbReference type="InterPro" id="IPR015500">
    <property type="entry name" value="Peptidase_S8_subtilisin-rel"/>
</dbReference>
<dbReference type="PROSITE" id="PS51892">
    <property type="entry name" value="SUBTILASE"/>
    <property type="match status" value="1"/>
</dbReference>
<dbReference type="Pfam" id="PF00082">
    <property type="entry name" value="Peptidase_S8"/>
    <property type="match status" value="1"/>
</dbReference>
<name>A0ABW3DZ73_9ACTN</name>
<feature type="active site" description="Charge relay system" evidence="4">
    <location>
        <position position="383"/>
    </location>
</feature>
<dbReference type="InterPro" id="IPR000209">
    <property type="entry name" value="Peptidase_S8/S53_dom"/>
</dbReference>
<protein>
    <submittedName>
        <fullName evidence="6">S8 family serine peptidase</fullName>
    </submittedName>
</protein>
<evidence type="ECO:0000256" key="1">
    <source>
        <dbReference type="ARBA" id="ARBA00022670"/>
    </source>
</evidence>
<dbReference type="InterPro" id="IPR023828">
    <property type="entry name" value="Peptidase_S8_Ser-AS"/>
</dbReference>
<dbReference type="CDD" id="cd00306">
    <property type="entry name" value="Peptidases_S8_S53"/>
    <property type="match status" value="1"/>
</dbReference>
<dbReference type="InterPro" id="IPR036852">
    <property type="entry name" value="Peptidase_S8/S53_dom_sf"/>
</dbReference>
<comment type="caution">
    <text evidence="6">The sequence shown here is derived from an EMBL/GenBank/DDBJ whole genome shotgun (WGS) entry which is preliminary data.</text>
</comment>
<evidence type="ECO:0000259" key="5">
    <source>
        <dbReference type="Pfam" id="PF00082"/>
    </source>
</evidence>
<reference evidence="7" key="1">
    <citation type="journal article" date="2019" name="Int. J. Syst. Evol. Microbiol.">
        <title>The Global Catalogue of Microorganisms (GCM) 10K type strain sequencing project: providing services to taxonomists for standard genome sequencing and annotation.</title>
        <authorList>
            <consortium name="The Broad Institute Genomics Platform"/>
            <consortium name="The Broad Institute Genome Sequencing Center for Infectious Disease"/>
            <person name="Wu L."/>
            <person name="Ma J."/>
        </authorList>
    </citation>
    <scope>NUCLEOTIDE SEQUENCE [LARGE SCALE GENOMIC DNA]</scope>
    <source>
        <strain evidence="7">CCUG 62974</strain>
    </source>
</reference>
<dbReference type="Gene3D" id="3.40.50.200">
    <property type="entry name" value="Peptidase S8/S53 domain"/>
    <property type="match status" value="1"/>
</dbReference>
<keyword evidence="3 4" id="KW-0720">Serine protease</keyword>
<dbReference type="PRINTS" id="PR00723">
    <property type="entry name" value="SUBTILISIN"/>
</dbReference>
<dbReference type="SUPFAM" id="SSF52743">
    <property type="entry name" value="Subtilisin-like"/>
    <property type="match status" value="1"/>
</dbReference>
<keyword evidence="2 4" id="KW-0378">Hydrolase</keyword>
<keyword evidence="1 4" id="KW-0645">Protease</keyword>
<organism evidence="6 7">
    <name type="scientific">Streptosporangium algeriense</name>
    <dbReference type="NCBI Taxonomy" id="1682748"/>
    <lineage>
        <taxon>Bacteria</taxon>
        <taxon>Bacillati</taxon>
        <taxon>Actinomycetota</taxon>
        <taxon>Actinomycetes</taxon>
        <taxon>Streptosporangiales</taxon>
        <taxon>Streptosporangiaceae</taxon>
        <taxon>Streptosporangium</taxon>
    </lineage>
</organism>
<accession>A0ABW3DZ73</accession>
<dbReference type="EMBL" id="JBHTHX010001651">
    <property type="protein sequence ID" value="MFD0889093.1"/>
    <property type="molecule type" value="Genomic_DNA"/>
</dbReference>